<evidence type="ECO:0000256" key="6">
    <source>
        <dbReference type="ARBA" id="ARBA00022989"/>
    </source>
</evidence>
<keyword evidence="3" id="KW-0813">Transport</keyword>
<keyword evidence="11" id="KW-1185">Reference proteome</keyword>
<evidence type="ECO:0000256" key="7">
    <source>
        <dbReference type="ARBA" id="ARBA00023136"/>
    </source>
</evidence>
<dbReference type="AlphaFoldDB" id="A0A542SQK1"/>
<dbReference type="Pfam" id="PF07690">
    <property type="entry name" value="MFS_1"/>
    <property type="match status" value="1"/>
</dbReference>
<dbReference type="PROSITE" id="PS50850">
    <property type="entry name" value="MFS"/>
    <property type="match status" value="1"/>
</dbReference>
<dbReference type="SUPFAM" id="SSF103473">
    <property type="entry name" value="MFS general substrate transporter"/>
    <property type="match status" value="1"/>
</dbReference>
<evidence type="ECO:0000259" key="9">
    <source>
        <dbReference type="PROSITE" id="PS50850"/>
    </source>
</evidence>
<feature type="transmembrane region" description="Helical" evidence="8">
    <location>
        <begin position="92"/>
        <end position="111"/>
    </location>
</feature>
<dbReference type="FunFam" id="1.20.1720.10:FF:000004">
    <property type="entry name" value="EmrB/QacA family drug resistance transporter"/>
    <property type="match status" value="1"/>
</dbReference>
<feature type="transmembrane region" description="Helical" evidence="8">
    <location>
        <begin position="483"/>
        <end position="501"/>
    </location>
</feature>
<keyword evidence="5 8" id="KW-0812">Transmembrane</keyword>
<dbReference type="Proteomes" id="UP000316181">
    <property type="component" value="Unassembled WGS sequence"/>
</dbReference>
<dbReference type="InterPro" id="IPR036259">
    <property type="entry name" value="MFS_trans_sf"/>
</dbReference>
<dbReference type="InterPro" id="IPR011701">
    <property type="entry name" value="MFS"/>
</dbReference>
<feature type="transmembrane region" description="Helical" evidence="8">
    <location>
        <begin position="239"/>
        <end position="260"/>
    </location>
</feature>
<accession>A0A542SQK1</accession>
<comment type="similarity">
    <text evidence="2">Belongs to the major facilitator superfamily. TCR/Tet family.</text>
</comment>
<feature type="transmembrane region" description="Helical" evidence="8">
    <location>
        <begin position="212"/>
        <end position="233"/>
    </location>
</feature>
<organism evidence="10 11">
    <name type="scientific">Rarobacter incanus</name>
    <dbReference type="NCBI Taxonomy" id="153494"/>
    <lineage>
        <taxon>Bacteria</taxon>
        <taxon>Bacillati</taxon>
        <taxon>Actinomycetota</taxon>
        <taxon>Actinomycetes</taxon>
        <taxon>Micrococcales</taxon>
        <taxon>Rarobacteraceae</taxon>
        <taxon>Rarobacter</taxon>
    </lineage>
</organism>
<comment type="subcellular location">
    <subcellularLocation>
        <location evidence="1">Cell membrane</location>
        <topology evidence="1">Multi-pass membrane protein</topology>
    </subcellularLocation>
</comment>
<dbReference type="Gene3D" id="1.20.1720.10">
    <property type="entry name" value="Multidrug resistance protein D"/>
    <property type="match status" value="1"/>
</dbReference>
<dbReference type="GO" id="GO:0022857">
    <property type="term" value="F:transmembrane transporter activity"/>
    <property type="evidence" value="ECO:0007669"/>
    <property type="project" value="InterPro"/>
</dbReference>
<protein>
    <submittedName>
        <fullName evidence="10">EmrB/QacA subfamily drug resistance transporter</fullName>
    </submittedName>
</protein>
<keyword evidence="6 8" id="KW-1133">Transmembrane helix</keyword>
<evidence type="ECO:0000256" key="2">
    <source>
        <dbReference type="ARBA" id="ARBA00007520"/>
    </source>
</evidence>
<proteinExistence type="inferred from homology"/>
<evidence type="ECO:0000313" key="10">
    <source>
        <dbReference type="EMBL" id="TQK76893.1"/>
    </source>
</evidence>
<feature type="transmembrane region" description="Helical" evidence="8">
    <location>
        <begin position="348"/>
        <end position="366"/>
    </location>
</feature>
<evidence type="ECO:0000256" key="8">
    <source>
        <dbReference type="SAM" id="Phobius"/>
    </source>
</evidence>
<evidence type="ECO:0000256" key="3">
    <source>
        <dbReference type="ARBA" id="ARBA00022448"/>
    </source>
</evidence>
<feature type="transmembrane region" description="Helical" evidence="8">
    <location>
        <begin position="180"/>
        <end position="200"/>
    </location>
</feature>
<reference evidence="10 11" key="1">
    <citation type="submission" date="2019-06" db="EMBL/GenBank/DDBJ databases">
        <title>Sequencing the genomes of 1000 actinobacteria strains.</title>
        <authorList>
            <person name="Klenk H.-P."/>
        </authorList>
    </citation>
    <scope>NUCLEOTIDE SEQUENCE [LARGE SCALE GENOMIC DNA]</scope>
    <source>
        <strain evidence="10 11">DSM 10596</strain>
    </source>
</reference>
<feature type="transmembrane region" description="Helical" evidence="8">
    <location>
        <begin position="150"/>
        <end position="168"/>
    </location>
</feature>
<sequence>MTTTTNPIAHAGIEASPRPTRQVLEAMSGILVGLFVSVLSTSIISSSLPVIVADLKGTQAAYTWIVTATLLTSTISTPIWGKLADLTNRKRLIQLALAITVISSALAGMAPNVLSHIAFRALQGIGAGGLMSLGPVLIADIVSPRERGKYMGYVGAFTGVAMVGGPVLGGFITQHFGWRWIFYLTLPLAIIAIVTIQRTLQLPEFTRRRVKIDYWGALLISLGVASLLLWVTFAGDDFAWLSWQSAAFVGGGIAALAVAVRIELVTDEPLLPMHLFKNRTFVVAIVASAAIGISLFGSSVFLGQYMQLSRGYSTMVAGLASLPTAVGMFAASTLSGNIIAATGRYRRIMIAGAITLIAALGALGTINENTPLALIFVYLFVMGTGVGMLMQNLVLATQNTLDIRDIGAGTSAVAFFRTMGGAMGVAALGSVLSTKVRDEVSHGLATLGVGTGGGLTNIPDLHSLPAPIVSVIEHAYGVGVPHVFLISAPISVLVLIALLFMREIPLGTSSGEQLREQAAAQETVEL</sequence>
<dbReference type="GO" id="GO:0005886">
    <property type="term" value="C:plasma membrane"/>
    <property type="evidence" value="ECO:0007669"/>
    <property type="project" value="UniProtKB-SubCell"/>
</dbReference>
<dbReference type="EMBL" id="VFNV01000001">
    <property type="protein sequence ID" value="TQK76893.1"/>
    <property type="molecule type" value="Genomic_DNA"/>
</dbReference>
<feature type="transmembrane region" description="Helical" evidence="8">
    <location>
        <begin position="315"/>
        <end position="336"/>
    </location>
</feature>
<keyword evidence="7 8" id="KW-0472">Membrane</keyword>
<evidence type="ECO:0000256" key="4">
    <source>
        <dbReference type="ARBA" id="ARBA00022475"/>
    </source>
</evidence>
<dbReference type="InterPro" id="IPR020846">
    <property type="entry name" value="MFS_dom"/>
</dbReference>
<feature type="domain" description="Major facilitator superfamily (MFS) profile" evidence="9">
    <location>
        <begin position="26"/>
        <end position="506"/>
    </location>
</feature>
<feature type="transmembrane region" description="Helical" evidence="8">
    <location>
        <begin position="60"/>
        <end position="80"/>
    </location>
</feature>
<comment type="caution">
    <text evidence="10">The sequence shown here is derived from an EMBL/GenBank/DDBJ whole genome shotgun (WGS) entry which is preliminary data.</text>
</comment>
<dbReference type="PRINTS" id="PR01036">
    <property type="entry name" value="TCRTETB"/>
</dbReference>
<keyword evidence="4" id="KW-1003">Cell membrane</keyword>
<evidence type="ECO:0000256" key="5">
    <source>
        <dbReference type="ARBA" id="ARBA00022692"/>
    </source>
</evidence>
<evidence type="ECO:0000256" key="1">
    <source>
        <dbReference type="ARBA" id="ARBA00004651"/>
    </source>
</evidence>
<dbReference type="PANTHER" id="PTHR23501">
    <property type="entry name" value="MAJOR FACILITATOR SUPERFAMILY"/>
    <property type="match status" value="1"/>
</dbReference>
<feature type="transmembrane region" description="Helical" evidence="8">
    <location>
        <begin position="281"/>
        <end position="303"/>
    </location>
</feature>
<dbReference type="PANTHER" id="PTHR23501:SF197">
    <property type="entry name" value="COMD"/>
    <property type="match status" value="1"/>
</dbReference>
<name>A0A542SQK1_9MICO</name>
<feature type="transmembrane region" description="Helical" evidence="8">
    <location>
        <begin position="117"/>
        <end position="138"/>
    </location>
</feature>
<feature type="transmembrane region" description="Helical" evidence="8">
    <location>
        <begin position="26"/>
        <end position="48"/>
    </location>
</feature>
<dbReference type="RefSeq" id="WP_246043585.1">
    <property type="nucleotide sequence ID" value="NZ_BAAATB010000004.1"/>
</dbReference>
<dbReference type="Gene3D" id="1.20.1250.20">
    <property type="entry name" value="MFS general substrate transporter like domains"/>
    <property type="match status" value="1"/>
</dbReference>
<evidence type="ECO:0000313" key="11">
    <source>
        <dbReference type="Proteomes" id="UP000316181"/>
    </source>
</evidence>
<feature type="transmembrane region" description="Helical" evidence="8">
    <location>
        <begin position="372"/>
        <end position="394"/>
    </location>
</feature>
<gene>
    <name evidence="10" type="ORF">FB389_1594</name>
</gene>
<feature type="transmembrane region" description="Helical" evidence="8">
    <location>
        <begin position="406"/>
        <end position="432"/>
    </location>
</feature>